<dbReference type="EMBL" id="JAACYS010000008">
    <property type="protein sequence ID" value="NCU16765.1"/>
    <property type="molecule type" value="Genomic_DNA"/>
</dbReference>
<evidence type="ECO:0000256" key="1">
    <source>
        <dbReference type="ARBA" id="ARBA00004496"/>
    </source>
</evidence>
<keyword evidence="9 13" id="KW-0520">NAD</keyword>
<dbReference type="Pfam" id="PF02852">
    <property type="entry name" value="Pyr_redox_dim"/>
    <property type="match status" value="1"/>
</dbReference>
<dbReference type="EC" id="1.8.1.4" evidence="3 13"/>
<comment type="catalytic activity">
    <reaction evidence="12 13">
        <text>N(6)-[(R)-dihydrolipoyl]-L-lysyl-[protein] + NAD(+) = N(6)-[(R)-lipoyl]-L-lysyl-[protein] + NADH + H(+)</text>
        <dbReference type="Rhea" id="RHEA:15045"/>
        <dbReference type="Rhea" id="RHEA-COMP:10474"/>
        <dbReference type="Rhea" id="RHEA-COMP:10475"/>
        <dbReference type="ChEBI" id="CHEBI:15378"/>
        <dbReference type="ChEBI" id="CHEBI:57540"/>
        <dbReference type="ChEBI" id="CHEBI:57945"/>
        <dbReference type="ChEBI" id="CHEBI:83099"/>
        <dbReference type="ChEBI" id="CHEBI:83100"/>
        <dbReference type="EC" id="1.8.1.4"/>
    </reaction>
</comment>
<dbReference type="Pfam" id="PF07992">
    <property type="entry name" value="Pyr_redox_2"/>
    <property type="match status" value="1"/>
</dbReference>
<keyword evidence="11 13" id="KW-0676">Redox-active center</keyword>
<evidence type="ECO:0000313" key="16">
    <source>
        <dbReference type="EMBL" id="NCU16765.1"/>
    </source>
</evidence>
<dbReference type="PANTHER" id="PTHR22912">
    <property type="entry name" value="DISULFIDE OXIDOREDUCTASE"/>
    <property type="match status" value="1"/>
</dbReference>
<dbReference type="NCBIfam" id="TIGR01350">
    <property type="entry name" value="lipoamide_DH"/>
    <property type="match status" value="1"/>
</dbReference>
<dbReference type="RefSeq" id="WP_161919600.1">
    <property type="nucleotide sequence ID" value="NZ_JAACYS010000008.1"/>
</dbReference>
<comment type="cofactor">
    <cofactor evidence="13">
        <name>FAD</name>
        <dbReference type="ChEBI" id="CHEBI:57692"/>
    </cofactor>
    <text evidence="13">Binds 1 FAD per subunit.</text>
</comment>
<evidence type="ECO:0000256" key="3">
    <source>
        <dbReference type="ARBA" id="ARBA00012608"/>
    </source>
</evidence>
<evidence type="ECO:0000256" key="12">
    <source>
        <dbReference type="ARBA" id="ARBA00049187"/>
    </source>
</evidence>
<dbReference type="InterPro" id="IPR012999">
    <property type="entry name" value="Pyr_OxRdtase_I_AS"/>
</dbReference>
<dbReference type="PROSITE" id="PS00076">
    <property type="entry name" value="PYRIDINE_REDOX_1"/>
    <property type="match status" value="1"/>
</dbReference>
<comment type="miscellaneous">
    <text evidence="13">The active site is a redox-active disulfide bond.</text>
</comment>
<dbReference type="InterPro" id="IPR050151">
    <property type="entry name" value="Class-I_Pyr_Nuc-Dis_Oxidored"/>
</dbReference>
<dbReference type="InterPro" id="IPR016156">
    <property type="entry name" value="FAD/NAD-linked_Rdtase_dimer_sf"/>
</dbReference>
<protein>
    <recommendedName>
        <fullName evidence="4 13">Dihydrolipoyl dehydrogenase</fullName>
        <ecNumber evidence="3 13">1.8.1.4</ecNumber>
    </recommendedName>
</protein>
<keyword evidence="7 13" id="KW-0274">FAD</keyword>
<dbReference type="PANTHER" id="PTHR22912:SF217">
    <property type="entry name" value="DIHYDROLIPOYL DEHYDROGENASE"/>
    <property type="match status" value="1"/>
</dbReference>
<comment type="caution">
    <text evidence="16">The sequence shown here is derived from an EMBL/GenBank/DDBJ whole genome shotgun (WGS) entry which is preliminary data.</text>
</comment>
<organism evidence="16 17">
    <name type="scientific">Pallidibacillus pasinlerensis</name>
    <dbReference type="NCBI Taxonomy" id="2703818"/>
    <lineage>
        <taxon>Bacteria</taxon>
        <taxon>Bacillati</taxon>
        <taxon>Bacillota</taxon>
        <taxon>Bacilli</taxon>
        <taxon>Bacillales</taxon>
        <taxon>Bacillaceae</taxon>
        <taxon>Pallidibacillus</taxon>
    </lineage>
</organism>
<accession>A0ABX0A5R9</accession>
<gene>
    <name evidence="16" type="primary">lpdA</name>
    <name evidence="16" type="ORF">GW534_03120</name>
</gene>
<reference evidence="16 17" key="1">
    <citation type="submission" date="2020-01" db="EMBL/GenBank/DDBJ databases">
        <title>A novel Bacillus sp. from Pasinler.</title>
        <authorList>
            <person name="Adiguzel A."/>
            <person name="Ay H."/>
            <person name="Baltaci M.O."/>
        </authorList>
    </citation>
    <scope>NUCLEOTIDE SEQUENCE [LARGE SCALE GENOMIC DNA]</scope>
    <source>
        <strain evidence="16 17">P1</strain>
    </source>
</reference>
<sequence>MAKEYDLVVIGSGPGGYVAAIRASQLGLKTAIVEKNKLGGTCLHSGCIPTKTLLRSAEVFRTIKNSEQFGISLEITDVNFSKVQQRKNEVTNQLHQGIKLLMNKGKMDVYYGTGRILGPSIFSPMPGTVSVEMNDGSENEMLIPKNVLIATGSRPKQLDGIEFDGDLILSSDDCLNLEKLPKSMIIIGGGVIGVEFASMLADFNVEVTIVEYANRLIPTEDEDISKEMTRSLKKKGVQVYTSANVLPDTLEKSNGVKIQIDLKDEKLVLEAEKLVVSVGRTANINDLGLENTEIEANNGKIAVNDFYQTKESHIYAIGDCIGGIQLAHVASREGIIAVEHMAGLKPTLFTERQVPRCIYSNPEVASIGFTEQEAKNQGFSIKVGKIPFKAIGKALVNGNSDGFIKMIADEKTDDLLGIHLIGNQVTELISEASLATLLEATPWEIAETIHPHPTLSEAFAEVSLAVDGKAIHG</sequence>
<evidence type="ECO:0000256" key="9">
    <source>
        <dbReference type="ARBA" id="ARBA00023027"/>
    </source>
</evidence>
<dbReference type="Gene3D" id="3.50.50.60">
    <property type="entry name" value="FAD/NAD(P)-binding domain"/>
    <property type="match status" value="2"/>
</dbReference>
<evidence type="ECO:0000256" key="6">
    <source>
        <dbReference type="ARBA" id="ARBA00022630"/>
    </source>
</evidence>
<dbReference type="InterPro" id="IPR004099">
    <property type="entry name" value="Pyr_nucl-diS_OxRdtase_dimer"/>
</dbReference>
<proteinExistence type="inferred from homology"/>
<comment type="similarity">
    <text evidence="2 13">Belongs to the class-I pyridine nucleotide-disulfide oxidoreductase family.</text>
</comment>
<evidence type="ECO:0000256" key="8">
    <source>
        <dbReference type="ARBA" id="ARBA00023002"/>
    </source>
</evidence>
<feature type="domain" description="FAD/NAD(P)-binding" evidence="15">
    <location>
        <begin position="5"/>
        <end position="334"/>
    </location>
</feature>
<dbReference type="GO" id="GO:0004148">
    <property type="term" value="F:dihydrolipoyl dehydrogenase (NADH) activity"/>
    <property type="evidence" value="ECO:0007669"/>
    <property type="project" value="UniProtKB-EC"/>
</dbReference>
<evidence type="ECO:0000259" key="14">
    <source>
        <dbReference type="Pfam" id="PF02852"/>
    </source>
</evidence>
<comment type="subcellular location">
    <subcellularLocation>
        <location evidence="1">Cytoplasm</location>
    </subcellularLocation>
</comment>
<dbReference type="InterPro" id="IPR023753">
    <property type="entry name" value="FAD/NAD-binding_dom"/>
</dbReference>
<evidence type="ECO:0000256" key="13">
    <source>
        <dbReference type="RuleBase" id="RU003692"/>
    </source>
</evidence>
<feature type="domain" description="Pyridine nucleotide-disulphide oxidoreductase dimerisation" evidence="14">
    <location>
        <begin position="354"/>
        <end position="461"/>
    </location>
</feature>
<name>A0ABX0A5R9_9BACI</name>
<evidence type="ECO:0000256" key="4">
    <source>
        <dbReference type="ARBA" id="ARBA00016961"/>
    </source>
</evidence>
<dbReference type="Gene3D" id="3.30.390.30">
    <property type="match status" value="1"/>
</dbReference>
<evidence type="ECO:0000256" key="2">
    <source>
        <dbReference type="ARBA" id="ARBA00007532"/>
    </source>
</evidence>
<dbReference type="InterPro" id="IPR001100">
    <property type="entry name" value="Pyr_nuc-diS_OxRdtase"/>
</dbReference>
<evidence type="ECO:0000256" key="7">
    <source>
        <dbReference type="ARBA" id="ARBA00022827"/>
    </source>
</evidence>
<dbReference type="InterPro" id="IPR006258">
    <property type="entry name" value="Lipoamide_DH"/>
</dbReference>
<evidence type="ECO:0000256" key="11">
    <source>
        <dbReference type="ARBA" id="ARBA00023284"/>
    </source>
</evidence>
<dbReference type="SUPFAM" id="SSF51905">
    <property type="entry name" value="FAD/NAD(P)-binding domain"/>
    <property type="match status" value="1"/>
</dbReference>
<keyword evidence="8 13" id="KW-0560">Oxidoreductase</keyword>
<keyword evidence="5" id="KW-0963">Cytoplasm</keyword>
<dbReference type="PRINTS" id="PR00411">
    <property type="entry name" value="PNDRDTASEI"/>
</dbReference>
<dbReference type="InterPro" id="IPR036188">
    <property type="entry name" value="FAD/NAD-bd_sf"/>
</dbReference>
<dbReference type="SUPFAM" id="SSF55424">
    <property type="entry name" value="FAD/NAD-linked reductases, dimerisation (C-terminal) domain"/>
    <property type="match status" value="1"/>
</dbReference>
<keyword evidence="6 13" id="KW-0285">Flavoprotein</keyword>
<keyword evidence="10" id="KW-1015">Disulfide bond</keyword>
<dbReference type="Proteomes" id="UP000743899">
    <property type="component" value="Unassembled WGS sequence"/>
</dbReference>
<keyword evidence="17" id="KW-1185">Reference proteome</keyword>
<evidence type="ECO:0000256" key="5">
    <source>
        <dbReference type="ARBA" id="ARBA00022490"/>
    </source>
</evidence>
<dbReference type="PRINTS" id="PR00368">
    <property type="entry name" value="FADPNR"/>
</dbReference>
<evidence type="ECO:0000259" key="15">
    <source>
        <dbReference type="Pfam" id="PF07992"/>
    </source>
</evidence>
<evidence type="ECO:0000256" key="10">
    <source>
        <dbReference type="ARBA" id="ARBA00023157"/>
    </source>
</evidence>
<evidence type="ECO:0000313" key="17">
    <source>
        <dbReference type="Proteomes" id="UP000743899"/>
    </source>
</evidence>
<dbReference type="PIRSF" id="PIRSF000350">
    <property type="entry name" value="Mercury_reductase_MerA"/>
    <property type="match status" value="1"/>
</dbReference>